<evidence type="ECO:0000313" key="4">
    <source>
        <dbReference type="Proteomes" id="UP000254069"/>
    </source>
</evidence>
<organism evidence="3 4">
    <name type="scientific">Shewanella algae</name>
    <dbReference type="NCBI Taxonomy" id="38313"/>
    <lineage>
        <taxon>Bacteria</taxon>
        <taxon>Pseudomonadati</taxon>
        <taxon>Pseudomonadota</taxon>
        <taxon>Gammaproteobacteria</taxon>
        <taxon>Alteromonadales</taxon>
        <taxon>Shewanellaceae</taxon>
        <taxon>Shewanella</taxon>
    </lineage>
</organism>
<evidence type="ECO:0000313" key="3">
    <source>
        <dbReference type="EMBL" id="SUI80728.1"/>
    </source>
</evidence>
<feature type="compositionally biased region" description="Basic residues" evidence="1">
    <location>
        <begin position="264"/>
        <end position="276"/>
    </location>
</feature>
<dbReference type="GO" id="GO:0016740">
    <property type="term" value="F:transferase activity"/>
    <property type="evidence" value="ECO:0007669"/>
    <property type="project" value="UniProtKB-KW"/>
</dbReference>
<feature type="region of interest" description="Disordered" evidence="1">
    <location>
        <begin position="260"/>
        <end position="279"/>
    </location>
</feature>
<sequence>MNKLKIWLQHSVLILCLFGLPTTALQAAESGSDIREPELMQLLSPIALYPDTLLTHMLIASTYPLELVQAQRWRKQRSHWSNERLMAEAENQDWDPSVMALIAFPEVLNKMSTDLDWTARLGEAFIADEGRVMDGIQTLRQAAWDADSLNDLGNLNARRDERQIVIAPTRTEVIYVPYYDSRRVYGHWHWSSYPPIYWDPFPGYVRYHSSPFYWRSAGVSISFNFFFSAFHWHDRVIWVDYRHKHYNHYRPRLAYSQGAQRWSHNPHHRRGAHYRHPGLQQRYNKAVYNKSHKRYESQARSFNHSQRLHQDRNKQQKQLQHELKQRREHNSREWRAADKREKMHKGEPQKVRQLSQQPSYRSANSSANAADKTMRVKHQARDRQLQQASNQHTNTTYRQAEKRRQQADKQQQPQRRYQPQSQSKVQHQQRAQPQRHQAERRQPSRAQEHRQRAVHQQRER</sequence>
<feature type="compositionally biased region" description="Low complexity" evidence="1">
    <location>
        <begin position="408"/>
        <end position="435"/>
    </location>
</feature>
<feature type="compositionally biased region" description="Basic and acidic residues" evidence="1">
    <location>
        <begin position="436"/>
        <end position="460"/>
    </location>
</feature>
<protein>
    <submittedName>
        <fullName evidence="3">Transcription initiation factor TFIID, subunit TAF12 (Also component of histone acetyltransferase SAGA)</fullName>
    </submittedName>
</protein>
<dbReference type="Proteomes" id="UP000254069">
    <property type="component" value="Unassembled WGS sequence"/>
</dbReference>
<keyword evidence="3" id="KW-0648">Protein biosynthesis</keyword>
<keyword evidence="2" id="KW-0732">Signal</keyword>
<keyword evidence="3" id="KW-0808">Transferase</keyword>
<reference evidence="3 4" key="1">
    <citation type="submission" date="2018-06" db="EMBL/GenBank/DDBJ databases">
        <authorList>
            <consortium name="Pathogen Informatics"/>
            <person name="Doyle S."/>
        </authorList>
    </citation>
    <scope>NUCLEOTIDE SEQUENCE [LARGE SCALE GENOMIC DNA]</scope>
    <source>
        <strain evidence="3 4">NCTC10738</strain>
    </source>
</reference>
<feature type="compositionally biased region" description="Polar residues" evidence="1">
    <location>
        <begin position="352"/>
        <end position="361"/>
    </location>
</feature>
<dbReference type="GO" id="GO:0003743">
    <property type="term" value="F:translation initiation factor activity"/>
    <property type="evidence" value="ECO:0007669"/>
    <property type="project" value="UniProtKB-KW"/>
</dbReference>
<dbReference type="InterPro" id="IPR021728">
    <property type="entry name" value="DUF3300"/>
</dbReference>
<dbReference type="Pfam" id="PF11737">
    <property type="entry name" value="DUF3300"/>
    <property type="match status" value="1"/>
</dbReference>
<accession>A0A380AGR0</accession>
<evidence type="ECO:0000256" key="2">
    <source>
        <dbReference type="SAM" id="SignalP"/>
    </source>
</evidence>
<feature type="chain" id="PRO_5016656503" evidence="2">
    <location>
        <begin position="28"/>
        <end position="460"/>
    </location>
</feature>
<feature type="region of interest" description="Disordered" evidence="1">
    <location>
        <begin position="300"/>
        <end position="460"/>
    </location>
</feature>
<gene>
    <name evidence="3" type="ORF">NCTC10738_02818</name>
</gene>
<proteinExistence type="predicted"/>
<feature type="signal peptide" evidence="2">
    <location>
        <begin position="1"/>
        <end position="27"/>
    </location>
</feature>
<feature type="compositionally biased region" description="Basic and acidic residues" evidence="1">
    <location>
        <begin position="308"/>
        <end position="350"/>
    </location>
</feature>
<keyword evidence="4" id="KW-1185">Reference proteome</keyword>
<keyword evidence="3" id="KW-0396">Initiation factor</keyword>
<dbReference type="PANTHER" id="PTHR40269:SF1">
    <property type="entry name" value="OUTER MEMBRANE PROTEIN"/>
    <property type="match status" value="1"/>
</dbReference>
<name>A0A380AGR0_9GAMM</name>
<dbReference type="AlphaFoldDB" id="A0A380AGR0"/>
<dbReference type="EMBL" id="UGYO01000001">
    <property type="protein sequence ID" value="SUI80728.1"/>
    <property type="molecule type" value="Genomic_DNA"/>
</dbReference>
<evidence type="ECO:0000256" key="1">
    <source>
        <dbReference type="SAM" id="MobiDB-lite"/>
    </source>
</evidence>
<feature type="compositionally biased region" description="Polar residues" evidence="1">
    <location>
        <begin position="385"/>
        <end position="397"/>
    </location>
</feature>
<dbReference type="RefSeq" id="WP_115389919.1">
    <property type="nucleotide sequence ID" value="NZ_JADZHC010000062.1"/>
</dbReference>
<dbReference type="PANTHER" id="PTHR40269">
    <property type="entry name" value="OUTER MEMBRANE PROTEIN-RELATED"/>
    <property type="match status" value="1"/>
</dbReference>